<evidence type="ECO:0000256" key="3">
    <source>
        <dbReference type="ARBA" id="ARBA00022679"/>
    </source>
</evidence>
<proteinExistence type="inferred from homology"/>
<evidence type="ECO:0000313" key="6">
    <source>
        <dbReference type="Proteomes" id="UP000189703"/>
    </source>
</evidence>
<keyword evidence="5" id="KW-0472">Membrane</keyword>
<dbReference type="InParanoid" id="A0A1U8BCG8"/>
<dbReference type="OrthoDB" id="5835829at2759"/>
<keyword evidence="6" id="KW-1185">Reference proteome</keyword>
<dbReference type="AlphaFoldDB" id="A0A1U8BCG8"/>
<dbReference type="Gene3D" id="3.40.50.2000">
    <property type="entry name" value="Glycogen Phosphorylase B"/>
    <property type="match status" value="2"/>
</dbReference>
<evidence type="ECO:0000256" key="4">
    <source>
        <dbReference type="SAM" id="MobiDB-lite"/>
    </source>
</evidence>
<comment type="similarity">
    <text evidence="1">Belongs to the UDP-glycosyltransferase family.</text>
</comment>
<keyword evidence="2" id="KW-0328">Glycosyltransferase</keyword>
<feature type="region of interest" description="Disordered" evidence="4">
    <location>
        <begin position="467"/>
        <end position="488"/>
    </location>
</feature>
<accession>A0A1U8BCG8</accession>
<dbReference type="OMA" id="TLQFGHS"/>
<dbReference type="InterPro" id="IPR002213">
    <property type="entry name" value="UDP_glucos_trans"/>
</dbReference>
<dbReference type="Pfam" id="PF00201">
    <property type="entry name" value="UDPGT"/>
    <property type="match status" value="1"/>
</dbReference>
<protein>
    <submittedName>
        <fullName evidence="7">UDP-glycosyltransferase 91C1-like</fullName>
    </submittedName>
</protein>
<dbReference type="GeneID" id="104611940"/>
<evidence type="ECO:0000256" key="2">
    <source>
        <dbReference type="ARBA" id="ARBA00022676"/>
    </source>
</evidence>
<sequence length="488" mass="54565">MTNNNLHVVIVPWLAFGHLIPFLQLSMALAKAGIRVSFISTPRNVQRLPKVPPNLAALVRFVELRLPTVEGLPLGAEATVDVSMDEIQHLKTAYDLLRHQVKQFVANESPDWIIQDFIPFWVAEIAREYGVPLITFSVYSAATLGFHGPLDYLTNDGHAKYWTSPESMMFPPEWVTFPSSVAFRRHEANAAFAGFFGQNASSITDNERVVVAVEACQAVAIRSCTEYEPDYLNLVEKIWRRPVIPVGLLPPAPSSTEAKEREGEWGKIFKWLDGEKPRTVVFVAFGSECKLSRDQVYEIAHGLELSNLPFLWALRKPTWAVDEDDALPSEFRRRTEGRGVVCMGWAPQLEILGHPSIGGSLFHSGWGSIIETLQHGHALVVLPFVADQGLNARQLVEKGLAVEVERSEEDGRFEGSDVAEALKKVMVDEGGESLRARAASMRAVFGDVKLHQDHYIGGLVQYLQQKQQKQQQNKSTLNDYRSSSPKNR</sequence>
<organism evidence="6 7">
    <name type="scientific">Nelumbo nucifera</name>
    <name type="common">Sacred lotus</name>
    <dbReference type="NCBI Taxonomy" id="4432"/>
    <lineage>
        <taxon>Eukaryota</taxon>
        <taxon>Viridiplantae</taxon>
        <taxon>Streptophyta</taxon>
        <taxon>Embryophyta</taxon>
        <taxon>Tracheophyta</taxon>
        <taxon>Spermatophyta</taxon>
        <taxon>Magnoliopsida</taxon>
        <taxon>Proteales</taxon>
        <taxon>Nelumbonaceae</taxon>
        <taxon>Nelumbo</taxon>
    </lineage>
</organism>
<dbReference type="PANTHER" id="PTHR48049">
    <property type="entry name" value="GLYCOSYLTRANSFERASE"/>
    <property type="match status" value="1"/>
</dbReference>
<evidence type="ECO:0000256" key="5">
    <source>
        <dbReference type="SAM" id="Phobius"/>
    </source>
</evidence>
<dbReference type="FunFam" id="3.40.50.2000:FF:000088">
    <property type="entry name" value="Glycosyltransferase"/>
    <property type="match status" value="1"/>
</dbReference>
<feature type="transmembrane region" description="Helical" evidence="5">
    <location>
        <begin position="6"/>
        <end position="30"/>
    </location>
</feature>
<dbReference type="KEGG" id="nnu:104611940"/>
<dbReference type="FunFam" id="3.40.50.2000:FF:000037">
    <property type="entry name" value="Glycosyltransferase"/>
    <property type="match status" value="1"/>
</dbReference>
<dbReference type="SUPFAM" id="SSF53756">
    <property type="entry name" value="UDP-Glycosyltransferase/glycogen phosphorylase"/>
    <property type="match status" value="1"/>
</dbReference>
<dbReference type="PANTHER" id="PTHR48049:SF57">
    <property type="entry name" value="UDP-GLYCOSYLTRANSFERASE 91C1-LIKE"/>
    <property type="match status" value="1"/>
</dbReference>
<keyword evidence="5" id="KW-0812">Transmembrane</keyword>
<reference evidence="7" key="1">
    <citation type="submission" date="2025-08" db="UniProtKB">
        <authorList>
            <consortium name="RefSeq"/>
        </authorList>
    </citation>
    <scope>IDENTIFICATION</scope>
</reference>
<evidence type="ECO:0000313" key="7">
    <source>
        <dbReference type="RefSeq" id="XP_010277530.2"/>
    </source>
</evidence>
<dbReference type="RefSeq" id="XP_010277530.2">
    <property type="nucleotide sequence ID" value="XM_010279228.2"/>
</dbReference>
<gene>
    <name evidence="7" type="primary">LOC104611940</name>
</gene>
<evidence type="ECO:0000256" key="1">
    <source>
        <dbReference type="ARBA" id="ARBA00009995"/>
    </source>
</evidence>
<dbReference type="GO" id="GO:0035251">
    <property type="term" value="F:UDP-glucosyltransferase activity"/>
    <property type="evidence" value="ECO:0000318"/>
    <property type="project" value="GO_Central"/>
</dbReference>
<name>A0A1U8BCG8_NELNU</name>
<dbReference type="Proteomes" id="UP000189703">
    <property type="component" value="Unplaced"/>
</dbReference>
<dbReference type="eggNOG" id="KOG1192">
    <property type="taxonomic scope" value="Eukaryota"/>
</dbReference>
<dbReference type="CDD" id="cd03784">
    <property type="entry name" value="GT1_Gtf-like"/>
    <property type="match status" value="1"/>
</dbReference>
<keyword evidence="5" id="KW-1133">Transmembrane helix</keyword>
<keyword evidence="3" id="KW-0808">Transferase</keyword>
<feature type="compositionally biased region" description="Polar residues" evidence="4">
    <location>
        <begin position="473"/>
        <end position="488"/>
    </location>
</feature>
<dbReference type="InterPro" id="IPR050481">
    <property type="entry name" value="UDP-glycosyltransf_plant"/>
</dbReference>